<dbReference type="GO" id="GO:0006099">
    <property type="term" value="P:tricarboxylic acid cycle"/>
    <property type="evidence" value="ECO:0007669"/>
    <property type="project" value="TreeGrafter"/>
</dbReference>
<dbReference type="Pfam" id="PF16870">
    <property type="entry name" value="OxoGdeHyase_C"/>
    <property type="match status" value="1"/>
</dbReference>
<dbReference type="InterPro" id="IPR001017">
    <property type="entry name" value="DH_E1"/>
</dbReference>
<evidence type="ECO:0000256" key="6">
    <source>
        <dbReference type="ARBA" id="ARBA00037426"/>
    </source>
</evidence>
<dbReference type="GO" id="GO:0045252">
    <property type="term" value="C:oxoglutarate dehydrogenase complex"/>
    <property type="evidence" value="ECO:0007669"/>
    <property type="project" value="TreeGrafter"/>
</dbReference>
<dbReference type="Gene3D" id="3.40.50.11610">
    <property type="entry name" value="Multifunctional 2-oxoglutarate metabolism enzyme, C-terminal domain"/>
    <property type="match status" value="1"/>
</dbReference>
<comment type="function">
    <text evidence="6">The 2-oxoglutarate dehydrogenase complex catalyzes the overall conversion of 2-oxoglutarate to succinyl-CoA and CO(2). It contains multiple copies of three enzymatic components: 2-oxoglutarate dehydrogenase (E1), dihydrolipoamide succinyltransferase (E2) and lipoamide dehydrogenase (E3).</text>
</comment>
<evidence type="ECO:0000256" key="7">
    <source>
        <dbReference type="ARBA" id="ARBA00040267"/>
    </source>
</evidence>
<dbReference type="CDD" id="cd02016">
    <property type="entry name" value="TPP_E1_OGDC_like"/>
    <property type="match status" value="1"/>
</dbReference>
<dbReference type="PANTHER" id="PTHR23152:SF4">
    <property type="entry name" value="2-OXOADIPATE DEHYDROGENASE COMPLEX COMPONENT E1"/>
    <property type="match status" value="1"/>
</dbReference>
<comment type="cofactor">
    <cofactor evidence="1">
        <name>thiamine diphosphate</name>
        <dbReference type="ChEBI" id="CHEBI:58937"/>
    </cofactor>
</comment>
<dbReference type="NCBIfam" id="TIGR00239">
    <property type="entry name" value="2oxo_dh_E1"/>
    <property type="match status" value="1"/>
</dbReference>
<dbReference type="InterPro" id="IPR029061">
    <property type="entry name" value="THDP-binding"/>
</dbReference>
<dbReference type="InterPro" id="IPR031717">
    <property type="entry name" value="ODO-1/KGD_C"/>
</dbReference>
<evidence type="ECO:0000256" key="2">
    <source>
        <dbReference type="ARBA" id="ARBA00006936"/>
    </source>
</evidence>
<organism evidence="10">
    <name type="scientific">Tetraselmis sp. GSL018</name>
    <dbReference type="NCBI Taxonomy" id="582737"/>
    <lineage>
        <taxon>Eukaryota</taxon>
        <taxon>Viridiplantae</taxon>
        <taxon>Chlorophyta</taxon>
        <taxon>core chlorophytes</taxon>
        <taxon>Chlorodendrophyceae</taxon>
        <taxon>Chlorodendrales</taxon>
        <taxon>Chlorodendraceae</taxon>
        <taxon>Tetraselmis</taxon>
    </lineage>
</organism>
<evidence type="ECO:0000256" key="1">
    <source>
        <dbReference type="ARBA" id="ARBA00001964"/>
    </source>
</evidence>
<feature type="domain" description="Transketolase-like pyrimidine-binding" evidence="9">
    <location>
        <begin position="687"/>
        <end position="910"/>
    </location>
</feature>
<dbReference type="EMBL" id="GBEZ01009206">
    <property type="protein sequence ID" value="JAC76368.1"/>
    <property type="molecule type" value="Transcribed_RNA"/>
</dbReference>
<dbReference type="EC" id="1.2.4.2" evidence="3"/>
<dbReference type="Pfam" id="PF00676">
    <property type="entry name" value="E1_dh"/>
    <property type="match status" value="1"/>
</dbReference>
<dbReference type="PANTHER" id="PTHR23152">
    <property type="entry name" value="2-OXOGLUTARATE DEHYDROGENASE"/>
    <property type="match status" value="1"/>
</dbReference>
<dbReference type="Gene3D" id="3.40.50.12470">
    <property type="match status" value="1"/>
</dbReference>
<dbReference type="NCBIfam" id="NF006914">
    <property type="entry name" value="PRK09404.1"/>
    <property type="match status" value="1"/>
</dbReference>
<name>A0A061RWM2_9CHLO</name>
<evidence type="ECO:0000256" key="5">
    <source>
        <dbReference type="ARBA" id="ARBA00023052"/>
    </source>
</evidence>
<proteinExistence type="inferred from homology"/>
<dbReference type="Gene3D" id="1.10.287.1150">
    <property type="entry name" value="TPP helical domain"/>
    <property type="match status" value="1"/>
</dbReference>
<dbReference type="PIRSF" id="PIRSF000157">
    <property type="entry name" value="Oxoglu_dh_E1"/>
    <property type="match status" value="1"/>
</dbReference>
<evidence type="ECO:0000256" key="8">
    <source>
        <dbReference type="ARBA" id="ARBA00042984"/>
    </source>
</evidence>
<dbReference type="Gene3D" id="3.40.50.970">
    <property type="match status" value="1"/>
</dbReference>
<dbReference type="FunFam" id="3.40.50.12470:FF:000003">
    <property type="entry name" value="2-oxoglutarate dehydrogenase E1 component"/>
    <property type="match status" value="1"/>
</dbReference>
<dbReference type="InterPro" id="IPR032106">
    <property type="entry name" value="2-oxogl_dehyd_N"/>
</dbReference>
<dbReference type="GO" id="GO:0030976">
    <property type="term" value="F:thiamine pyrophosphate binding"/>
    <property type="evidence" value="ECO:0007669"/>
    <property type="project" value="InterPro"/>
</dbReference>
<protein>
    <recommendedName>
        <fullName evidence="7">2-oxoglutarate dehydrogenase, mitochondrial</fullName>
        <ecNumber evidence="3">1.2.4.2</ecNumber>
    </recommendedName>
    <alternativeName>
        <fullName evidence="8">2-oxoglutarate dehydrogenase complex component E1</fullName>
    </alternativeName>
</protein>
<reference evidence="10" key="1">
    <citation type="submission" date="2014-05" db="EMBL/GenBank/DDBJ databases">
        <title>The transcriptome of the halophilic microalga Tetraselmis sp. GSL018 isolated from the Great Salt Lake, Utah.</title>
        <authorList>
            <person name="Jinkerson R.E."/>
            <person name="D'Adamo S."/>
            <person name="Posewitz M.C."/>
        </authorList>
    </citation>
    <scope>NUCLEOTIDE SEQUENCE</scope>
    <source>
        <strain evidence="10">GSL018</strain>
    </source>
</reference>
<sequence length="1080" mass="122420">MACSSRLKRFGSLAARAWAPSQNSGLKWCQEVPCTLESVFHVDVYSSYVNAGTGTASYCLGRIFPSQSRAISSGVSVGAETSEQPKPVPLSKLKDSFLDGTSSSYLENLEERYRRDPGSVDRTWASFFRMQDGGVHPEAVAEAFHAWEMGTTTVSPLSLAATSNQTIQESMKLLTLVRSYQVNGHLEAKLDPLDHTVRPAVELLDPKTYGFSEADMDREFYVGTWDTQGFLSEQRPVRTLREMVNCMREAYCNHTGIEYMHIADRQKCNWIRERVELYTPFQYPAEMKKRILDRLMWSEMFETFLANKYAATKRFGLEGGESIIPGMKALVDQLALEGAESCTFGMAHRGRLNVLANVVRKPLAQIFHEFAGMKPAGSEDDYSGSGDVKYHLGTSYTRPTIHGGQVYLSLMANPSHLEAVNTVVLGKVRAKQHYTGDTEGRRHVPILVHGDGSFAGQGIVYETLDMSQLPDFQVGGCIHIVINNQVAFTTDPKKSRSSVYCTDVAKSLECPIFHVNGDDVEAVCRAMELAASWRQKWKTDVVIDVVCYRKYGHNEIDEPMFTQPALYDKIKKHNSAMQQYMDKIVREGIMTQEQVEAAKKECLSVLGREFENGKDYKPQKSDWLSERWSGFLSPAQRSRIRNTGVPDELLQEVGKAITTLPESFHFHRQVKKVYDQRRAMMEGKEGVDWGMAEALALGTLLAEGNHVRLSGQDVERGTFSHRHAVLHDQRNFGDTYTPLKHVYSQMNPKDFIITNSSLSEYGVLGFELGYSMENPNSLILWEAQFGDFANGAQIIFDQFLSAGEAKWLRQSGLTCLLPHGYDGQGPEHSSARMERFLQMCDEHPYTLPDMAQTDEEWFSGRHLGNQIQNTNWQITNVTTPANYFHLLRRQVHRQFRKPLINFSPKNLLRHPMAKSPIWEFDDLPDDAGIQGVRFKRLIMDVSSTDRSPRPPEQPSFKRIVMCSGKVYYELLEERKKRELDDQVALVRVEQLNPFPFDLVMREIRRFPNAEFVWCQEEPMNMGAYSFVEPRISTCLRAEGRETKLPLKYFGRPPSAAPATGFISIHQHEQSSLIDAALSIQ</sequence>
<dbReference type="Pfam" id="PF02779">
    <property type="entry name" value="Transket_pyr"/>
    <property type="match status" value="1"/>
</dbReference>
<keyword evidence="5" id="KW-0786">Thiamine pyrophosphate</keyword>
<evidence type="ECO:0000256" key="4">
    <source>
        <dbReference type="ARBA" id="ARBA00023002"/>
    </source>
</evidence>
<dbReference type="GO" id="GO:0005739">
    <property type="term" value="C:mitochondrion"/>
    <property type="evidence" value="ECO:0007669"/>
    <property type="project" value="TreeGrafter"/>
</dbReference>
<evidence type="ECO:0000259" key="9">
    <source>
        <dbReference type="SMART" id="SM00861"/>
    </source>
</evidence>
<dbReference type="AlphaFoldDB" id="A0A061RWM2"/>
<accession>A0A061RWM2</accession>
<dbReference type="InterPro" id="IPR011603">
    <property type="entry name" value="2oxoglutarate_DH_E1"/>
</dbReference>
<dbReference type="SMART" id="SM00861">
    <property type="entry name" value="Transket_pyr"/>
    <property type="match status" value="1"/>
</dbReference>
<keyword evidence="4" id="KW-0560">Oxidoreductase</keyword>
<evidence type="ECO:0000313" key="10">
    <source>
        <dbReference type="EMBL" id="JAC76368.1"/>
    </source>
</evidence>
<dbReference type="SUPFAM" id="SSF52518">
    <property type="entry name" value="Thiamin diphosphate-binding fold (THDP-binding)"/>
    <property type="match status" value="2"/>
</dbReference>
<dbReference type="GO" id="GO:0004591">
    <property type="term" value="F:oxoglutarate dehydrogenase (succinyl-transferring) activity"/>
    <property type="evidence" value="ECO:0007669"/>
    <property type="project" value="UniProtKB-EC"/>
</dbReference>
<dbReference type="InterPro" id="IPR042179">
    <property type="entry name" value="KGD_C_sf"/>
</dbReference>
<dbReference type="InterPro" id="IPR005475">
    <property type="entry name" value="Transketolase-like_Pyr-bd"/>
</dbReference>
<evidence type="ECO:0000256" key="3">
    <source>
        <dbReference type="ARBA" id="ARBA00012280"/>
    </source>
</evidence>
<dbReference type="Pfam" id="PF16078">
    <property type="entry name" value="2-oxogl_dehyd_N"/>
    <property type="match status" value="1"/>
</dbReference>
<comment type="similarity">
    <text evidence="2">Belongs to the alpha-ketoglutarate dehydrogenase family.</text>
</comment>
<gene>
    <name evidence="10" type="primary">SUCA</name>
    <name evidence="10" type="ORF">TSPGSL018_20386</name>
</gene>